<dbReference type="NCBIfam" id="NF041438">
    <property type="entry name" value="SepM_fam_S16"/>
    <property type="match status" value="1"/>
</dbReference>
<reference evidence="3" key="1">
    <citation type="journal article" date="2022" name="Int. J. Syst. Evol. Microbiol.">
        <title>A novel species of lactic acid bacteria, Ligilactobacillus pabuli sp. nov., isolated from alfalfa silage.</title>
        <authorList>
            <person name="Tohno M."/>
            <person name="Tanizawa Y."/>
            <person name="Sawada H."/>
            <person name="Sakamoto M."/>
            <person name="Ohkuma M."/>
            <person name="Kobayashi H."/>
        </authorList>
    </citation>
    <scope>NUCLEOTIDE SEQUENCE</scope>
    <source>
        <strain evidence="3">AF129</strain>
    </source>
</reference>
<dbReference type="Pfam" id="PF13180">
    <property type="entry name" value="PDZ_2"/>
    <property type="match status" value="1"/>
</dbReference>
<gene>
    <name evidence="3" type="primary">lon</name>
    <name evidence="3" type="ORF">LPAF129_00120</name>
</gene>
<evidence type="ECO:0000259" key="2">
    <source>
        <dbReference type="PROSITE" id="PS51786"/>
    </source>
</evidence>
<keyword evidence="1" id="KW-0378">Hydrolase</keyword>
<keyword evidence="1" id="KW-0645">Protease</keyword>
<proteinExistence type="inferred from homology"/>
<sequence>MNQKLKHVLGYAVLVLTLLVLLFLPLPVYLDSPGAAQDVSSYVKVNGQKDKQPGQFMLVYIKQAKATPLSWALSFTNKYATRTSAKEEVGDYSDREMAKIQNYYMSSSVAEAKYQSLSLAHQKVKRQYLGMYVMSVLKKSNFAGNLKVGDVVNKVAGKSYSSSAAYMRALQQMPPRKDVTIEYQRGRKQGQAHGRLIKLPQTKRYGLGITLTDRVKTISSVPITANMQGIGGPSAGLMLTLQMYSQLTQQDLLKGRKIAGTGTIEADGHVGQIGGVEQKVVAASRAKASIFFVPNDPQLKKDNNYQAALKTAHQLKTKLKVVPVSNVSQAVNYLKN</sequence>
<dbReference type="Proteomes" id="UP001055149">
    <property type="component" value="Unassembled WGS sequence"/>
</dbReference>
<evidence type="ECO:0000313" key="3">
    <source>
        <dbReference type="EMBL" id="GKS80327.1"/>
    </source>
</evidence>
<dbReference type="InterPro" id="IPR008269">
    <property type="entry name" value="Lon_proteolytic"/>
</dbReference>
<comment type="similarity">
    <text evidence="1">Belongs to the peptidase S16 family.</text>
</comment>
<dbReference type="RefSeq" id="WP_244053750.1">
    <property type="nucleotide sequence ID" value="NZ_BQXH01000001.1"/>
</dbReference>
<accession>A0ABQ5JFR2</accession>
<dbReference type="InterPro" id="IPR020568">
    <property type="entry name" value="Ribosomal_Su5_D2-typ_SF"/>
</dbReference>
<comment type="caution">
    <text evidence="3">The sequence shown here is derived from an EMBL/GenBank/DDBJ whole genome shotgun (WGS) entry which is preliminary data.</text>
</comment>
<dbReference type="InterPro" id="IPR027065">
    <property type="entry name" value="Lon_Prtase"/>
</dbReference>
<dbReference type="InterPro" id="IPR014721">
    <property type="entry name" value="Ribsml_uS5_D2-typ_fold_subgr"/>
</dbReference>
<feature type="active site" evidence="1">
    <location>
        <position position="234"/>
    </location>
</feature>
<evidence type="ECO:0000313" key="4">
    <source>
        <dbReference type="Proteomes" id="UP001055149"/>
    </source>
</evidence>
<name>A0ABQ5JFR2_9LACO</name>
<dbReference type="SUPFAM" id="SSF50156">
    <property type="entry name" value="PDZ domain-like"/>
    <property type="match status" value="1"/>
</dbReference>
<dbReference type="Pfam" id="PF05362">
    <property type="entry name" value="Lon_C"/>
    <property type="match status" value="1"/>
</dbReference>
<dbReference type="SUPFAM" id="SSF54211">
    <property type="entry name" value="Ribosomal protein S5 domain 2-like"/>
    <property type="match status" value="1"/>
</dbReference>
<dbReference type="PROSITE" id="PS51786">
    <property type="entry name" value="LON_PROTEOLYTIC"/>
    <property type="match status" value="1"/>
</dbReference>
<dbReference type="PANTHER" id="PTHR10046">
    <property type="entry name" value="ATP DEPENDENT LON PROTEASE FAMILY MEMBER"/>
    <property type="match status" value="1"/>
</dbReference>
<feature type="domain" description="Lon proteolytic" evidence="2">
    <location>
        <begin position="230"/>
        <end position="336"/>
    </location>
</feature>
<dbReference type="Gene3D" id="3.30.230.10">
    <property type="match status" value="1"/>
</dbReference>
<feature type="active site" evidence="1">
    <location>
        <position position="279"/>
    </location>
</feature>
<comment type="catalytic activity">
    <reaction evidence="1">
        <text>Hydrolysis of proteins in presence of ATP.</text>
        <dbReference type="EC" id="3.4.21.53"/>
    </reaction>
</comment>
<dbReference type="EC" id="3.4.21.53" evidence="1"/>
<keyword evidence="1" id="KW-0720">Serine protease</keyword>
<protein>
    <recommendedName>
        <fullName evidence="1">endopeptidase La</fullName>
        <ecNumber evidence="1">3.4.21.53</ecNumber>
    </recommendedName>
</protein>
<dbReference type="InterPro" id="IPR036034">
    <property type="entry name" value="PDZ_sf"/>
</dbReference>
<dbReference type="EMBL" id="BQXH01000001">
    <property type="protein sequence ID" value="GKS80327.1"/>
    <property type="molecule type" value="Genomic_DNA"/>
</dbReference>
<dbReference type="InterPro" id="IPR001478">
    <property type="entry name" value="PDZ"/>
</dbReference>
<evidence type="ECO:0000256" key="1">
    <source>
        <dbReference type="PROSITE-ProRule" id="PRU01122"/>
    </source>
</evidence>
<keyword evidence="4" id="KW-1185">Reference proteome</keyword>
<organism evidence="3 4">
    <name type="scientific">Ligilactobacillus pabuli</name>
    <dbReference type="NCBI Taxonomy" id="2886039"/>
    <lineage>
        <taxon>Bacteria</taxon>
        <taxon>Bacillati</taxon>
        <taxon>Bacillota</taxon>
        <taxon>Bacilli</taxon>
        <taxon>Lactobacillales</taxon>
        <taxon>Lactobacillaceae</taxon>
        <taxon>Ligilactobacillus</taxon>
    </lineage>
</organism>